<dbReference type="PANTHER" id="PTHR15913">
    <property type="entry name" value="ACID CLUSTER PROTEIN 33"/>
    <property type="match status" value="1"/>
</dbReference>
<evidence type="ECO:0000313" key="4">
    <source>
        <dbReference type="EMBL" id="KAJ3648820.1"/>
    </source>
</evidence>
<organism evidence="4 5">
    <name type="scientific">Zophobas morio</name>
    <dbReference type="NCBI Taxonomy" id="2755281"/>
    <lineage>
        <taxon>Eukaryota</taxon>
        <taxon>Metazoa</taxon>
        <taxon>Ecdysozoa</taxon>
        <taxon>Arthropoda</taxon>
        <taxon>Hexapoda</taxon>
        <taxon>Insecta</taxon>
        <taxon>Pterygota</taxon>
        <taxon>Neoptera</taxon>
        <taxon>Endopterygota</taxon>
        <taxon>Coleoptera</taxon>
        <taxon>Polyphaga</taxon>
        <taxon>Cucujiformia</taxon>
        <taxon>Tenebrionidae</taxon>
        <taxon>Zophobas</taxon>
    </lineage>
</organism>
<dbReference type="Gene3D" id="3.40.50.1820">
    <property type="entry name" value="alpha/beta hydrolase"/>
    <property type="match status" value="1"/>
</dbReference>
<gene>
    <name evidence="4" type="ORF">Zmor_020593</name>
</gene>
<reference evidence="4" key="1">
    <citation type="journal article" date="2023" name="G3 (Bethesda)">
        <title>Whole genome assemblies of Zophobas morio and Tenebrio molitor.</title>
        <authorList>
            <person name="Kaur S."/>
            <person name="Stinson S.A."/>
            <person name="diCenzo G.C."/>
        </authorList>
    </citation>
    <scope>NUCLEOTIDE SEQUENCE</scope>
    <source>
        <strain evidence="4">QUZm001</strain>
    </source>
</reference>
<comment type="caution">
    <text evidence="4">The sequence shown here is derived from an EMBL/GenBank/DDBJ whole genome shotgun (WGS) entry which is preliminary data.</text>
</comment>
<evidence type="ECO:0000256" key="2">
    <source>
        <dbReference type="ARBA" id="ARBA00008645"/>
    </source>
</evidence>
<comment type="subcellular location">
    <subcellularLocation>
        <location evidence="1">Cytoplasm</location>
    </subcellularLocation>
</comment>
<dbReference type="PANTHER" id="PTHR15913:SF0">
    <property type="entry name" value="MASPARDIN"/>
    <property type="match status" value="1"/>
</dbReference>
<dbReference type="Proteomes" id="UP001168821">
    <property type="component" value="Unassembled WGS sequence"/>
</dbReference>
<dbReference type="SUPFAM" id="SSF53474">
    <property type="entry name" value="alpha/beta-Hydrolases"/>
    <property type="match status" value="1"/>
</dbReference>
<keyword evidence="3" id="KW-0963">Cytoplasm</keyword>
<evidence type="ECO:0008006" key="6">
    <source>
        <dbReference type="Google" id="ProtNLM"/>
    </source>
</evidence>
<dbReference type="AlphaFoldDB" id="A0AA38I3S1"/>
<dbReference type="EMBL" id="JALNTZ010000006">
    <property type="protein sequence ID" value="KAJ3648820.1"/>
    <property type="molecule type" value="Genomic_DNA"/>
</dbReference>
<dbReference type="InterPro" id="IPR029058">
    <property type="entry name" value="AB_hydrolase_fold"/>
</dbReference>
<dbReference type="InterPro" id="IPR026151">
    <property type="entry name" value="Maspardin"/>
</dbReference>
<evidence type="ECO:0000256" key="1">
    <source>
        <dbReference type="ARBA" id="ARBA00004496"/>
    </source>
</evidence>
<name>A0AA38I3S1_9CUCU</name>
<evidence type="ECO:0000313" key="5">
    <source>
        <dbReference type="Proteomes" id="UP001168821"/>
    </source>
</evidence>
<accession>A0AA38I3S1</accession>
<dbReference type="GO" id="GO:0005737">
    <property type="term" value="C:cytoplasm"/>
    <property type="evidence" value="ECO:0007669"/>
    <property type="project" value="UniProtKB-SubCell"/>
</dbReference>
<comment type="similarity">
    <text evidence="2">Belongs to the AB hydrolase superfamily.</text>
</comment>
<evidence type="ECO:0000256" key="3">
    <source>
        <dbReference type="ARBA" id="ARBA00022490"/>
    </source>
</evidence>
<protein>
    <recommendedName>
        <fullName evidence="6">Maspardin</fullName>
    </recommendedName>
</protein>
<proteinExistence type="inferred from homology"/>
<sequence>MSYISDLSQSQEYLSFRSNVPLKRIVVDSDNTKGWRVYDCGPKNVKSPLICLPPVSGTADIYFKQALALSAKGIRVISAEAPVYWNVKEWCEGFKKLLDYLGIIKAHLFGASLGGYLAQKFAEYTHKCPRVASLILCNTFTDTAVFNNHESAAIFWMLPGLVLKRMLMSNFGAEKVDPEMVEAIDFMVERLESLPQTELASRLTLNCLKGYVEAHKLSDIPVTIIDVFDEYALSNTVREELYKCYPSAKLAHLKSGGNFPYLSRCAEVNLHLQIHLRQFDDTNFSSSDRPLVNKI</sequence>
<keyword evidence="5" id="KW-1185">Reference proteome</keyword>